<gene>
    <name evidence="2" type="ORF">GCM10011379_47290</name>
</gene>
<name>A0A917MYH3_9BACT</name>
<dbReference type="EMBL" id="BMIB01000005">
    <property type="protein sequence ID" value="GGH78836.1"/>
    <property type="molecule type" value="Genomic_DNA"/>
</dbReference>
<evidence type="ECO:0000313" key="2">
    <source>
        <dbReference type="EMBL" id="GGH78836.1"/>
    </source>
</evidence>
<dbReference type="Proteomes" id="UP000627292">
    <property type="component" value="Unassembled WGS sequence"/>
</dbReference>
<dbReference type="InterPro" id="IPR050266">
    <property type="entry name" value="AB_hydrolase_sf"/>
</dbReference>
<comment type="caution">
    <text evidence="2">The sequence shown here is derived from an EMBL/GenBank/DDBJ whole genome shotgun (WGS) entry which is preliminary data.</text>
</comment>
<keyword evidence="3" id="KW-1185">Reference proteome</keyword>
<evidence type="ECO:0000313" key="3">
    <source>
        <dbReference type="Proteomes" id="UP000627292"/>
    </source>
</evidence>
<feature type="domain" description="AB hydrolase-1" evidence="1">
    <location>
        <begin position="21"/>
        <end position="250"/>
    </location>
</feature>
<protein>
    <submittedName>
        <fullName evidence="2">Alpha/beta hydrolase</fullName>
    </submittedName>
</protein>
<dbReference type="Gene3D" id="3.40.50.1820">
    <property type="entry name" value="alpha/beta hydrolase"/>
    <property type="match status" value="1"/>
</dbReference>
<keyword evidence="2" id="KW-0378">Hydrolase</keyword>
<accession>A0A917MYH3</accession>
<dbReference type="PRINTS" id="PR00111">
    <property type="entry name" value="ABHYDROLASE"/>
</dbReference>
<sequence length="267" mass="29887">MPDFLYNSRNIRYVKSGAGIPVVLLHGFGEDSRVWNNQIAWLEQSFQVIAPDIPGSGGSDRLHDLPEAGIEEYADAMYALLQQEHITRCTLLGHSMGGYIALALAQKHPDIINGLGLVHSTAFADNEEKKANRQRGIQMMDQYGGAAFLKTTIPNLFSVSYKMTNADEINKLIEQGNEFSTQSLQQYYYAMMTRPDRSSVLTEIKKPVLFIAGTEDVAVPINDVLKQTSMPDYSYIHVLDHVGHMGIWETPDIVNRFISDFVMAANR</sequence>
<dbReference type="SUPFAM" id="SSF53474">
    <property type="entry name" value="alpha/beta-Hydrolases"/>
    <property type="match status" value="1"/>
</dbReference>
<reference evidence="2" key="1">
    <citation type="journal article" date="2014" name="Int. J. Syst. Evol. Microbiol.">
        <title>Complete genome sequence of Corynebacterium casei LMG S-19264T (=DSM 44701T), isolated from a smear-ripened cheese.</title>
        <authorList>
            <consortium name="US DOE Joint Genome Institute (JGI-PGF)"/>
            <person name="Walter F."/>
            <person name="Albersmeier A."/>
            <person name="Kalinowski J."/>
            <person name="Ruckert C."/>
        </authorList>
    </citation>
    <scope>NUCLEOTIDE SEQUENCE</scope>
    <source>
        <strain evidence="2">CGMCC 1.15290</strain>
    </source>
</reference>
<dbReference type="PANTHER" id="PTHR43798">
    <property type="entry name" value="MONOACYLGLYCEROL LIPASE"/>
    <property type="match status" value="1"/>
</dbReference>
<dbReference type="InterPro" id="IPR000639">
    <property type="entry name" value="Epox_hydrolase-like"/>
</dbReference>
<reference evidence="2" key="2">
    <citation type="submission" date="2020-09" db="EMBL/GenBank/DDBJ databases">
        <authorList>
            <person name="Sun Q."/>
            <person name="Zhou Y."/>
        </authorList>
    </citation>
    <scope>NUCLEOTIDE SEQUENCE</scope>
    <source>
        <strain evidence="2">CGMCC 1.15290</strain>
    </source>
</reference>
<evidence type="ECO:0000259" key="1">
    <source>
        <dbReference type="Pfam" id="PF00561"/>
    </source>
</evidence>
<organism evidence="2 3">
    <name type="scientific">Filimonas zeae</name>
    <dbReference type="NCBI Taxonomy" id="1737353"/>
    <lineage>
        <taxon>Bacteria</taxon>
        <taxon>Pseudomonadati</taxon>
        <taxon>Bacteroidota</taxon>
        <taxon>Chitinophagia</taxon>
        <taxon>Chitinophagales</taxon>
        <taxon>Chitinophagaceae</taxon>
        <taxon>Filimonas</taxon>
    </lineage>
</organism>
<dbReference type="PRINTS" id="PR00412">
    <property type="entry name" value="EPOXHYDRLASE"/>
</dbReference>
<dbReference type="InterPro" id="IPR029058">
    <property type="entry name" value="AB_hydrolase_fold"/>
</dbReference>
<proteinExistence type="predicted"/>
<dbReference type="GO" id="GO:0016787">
    <property type="term" value="F:hydrolase activity"/>
    <property type="evidence" value="ECO:0007669"/>
    <property type="project" value="UniProtKB-KW"/>
</dbReference>
<dbReference type="AlphaFoldDB" id="A0A917MYH3"/>
<dbReference type="RefSeq" id="WP_188957137.1">
    <property type="nucleotide sequence ID" value="NZ_BMIB01000005.1"/>
</dbReference>
<dbReference type="InterPro" id="IPR000073">
    <property type="entry name" value="AB_hydrolase_1"/>
</dbReference>
<dbReference type="Pfam" id="PF00561">
    <property type="entry name" value="Abhydrolase_1"/>
    <property type="match status" value="1"/>
</dbReference>